<dbReference type="Proteomes" id="UP000276133">
    <property type="component" value="Unassembled WGS sequence"/>
</dbReference>
<reference evidence="1 2" key="1">
    <citation type="journal article" date="2018" name="Sci. Rep.">
        <title>Genomic signatures of local adaptation to the degree of environmental predictability in rotifers.</title>
        <authorList>
            <person name="Franch-Gras L."/>
            <person name="Hahn C."/>
            <person name="Garcia-Roger E.M."/>
            <person name="Carmona M.J."/>
            <person name="Serra M."/>
            <person name="Gomez A."/>
        </authorList>
    </citation>
    <scope>NUCLEOTIDE SEQUENCE [LARGE SCALE GENOMIC DNA]</scope>
    <source>
        <strain evidence="1">HYR1</strain>
    </source>
</reference>
<organism evidence="1 2">
    <name type="scientific">Brachionus plicatilis</name>
    <name type="common">Marine rotifer</name>
    <name type="synonym">Brachionus muelleri</name>
    <dbReference type="NCBI Taxonomy" id="10195"/>
    <lineage>
        <taxon>Eukaryota</taxon>
        <taxon>Metazoa</taxon>
        <taxon>Spiralia</taxon>
        <taxon>Gnathifera</taxon>
        <taxon>Rotifera</taxon>
        <taxon>Eurotatoria</taxon>
        <taxon>Monogononta</taxon>
        <taxon>Pseudotrocha</taxon>
        <taxon>Ploima</taxon>
        <taxon>Brachionidae</taxon>
        <taxon>Brachionus</taxon>
    </lineage>
</organism>
<sequence>MKSLNEMKFQNKKFPFPIVINFNFNFSCLIEIRTNCPENINLSFYIFRLYPVINYGSNYYDSSLSYKIFKNNLMLWNYKLIENIEFSLNCIRQKRIAWSKISFYGFCLIQTDSNLKHGFGFLSF</sequence>
<name>A0A3M7PE44_BRAPC</name>
<evidence type="ECO:0000313" key="2">
    <source>
        <dbReference type="Proteomes" id="UP000276133"/>
    </source>
</evidence>
<proteinExistence type="predicted"/>
<keyword evidence="2" id="KW-1185">Reference proteome</keyword>
<protein>
    <submittedName>
        <fullName evidence="1">Uncharacterized protein</fullName>
    </submittedName>
</protein>
<dbReference type="AlphaFoldDB" id="A0A3M7PE44"/>
<accession>A0A3M7PE44</accession>
<comment type="caution">
    <text evidence="1">The sequence shown here is derived from an EMBL/GenBank/DDBJ whole genome shotgun (WGS) entry which is preliminary data.</text>
</comment>
<dbReference type="EMBL" id="REGN01011706">
    <property type="protein sequence ID" value="RMZ97004.1"/>
    <property type="molecule type" value="Genomic_DNA"/>
</dbReference>
<gene>
    <name evidence="1" type="ORF">BpHYR1_003634</name>
</gene>
<evidence type="ECO:0000313" key="1">
    <source>
        <dbReference type="EMBL" id="RMZ97004.1"/>
    </source>
</evidence>